<protein>
    <recommendedName>
        <fullName evidence="2">UspA domain-containing protein</fullName>
    </recommendedName>
</protein>
<dbReference type="RefSeq" id="WP_112429441.1">
    <property type="nucleotide sequence ID" value="NZ_MCIF01000002.1"/>
</dbReference>
<proteinExistence type="inferred from homology"/>
<accession>A0A328VEL7</accession>
<dbReference type="PANTHER" id="PTHR46268:SF6">
    <property type="entry name" value="UNIVERSAL STRESS PROTEIN UP12"/>
    <property type="match status" value="1"/>
</dbReference>
<evidence type="ECO:0000256" key="1">
    <source>
        <dbReference type="ARBA" id="ARBA00008791"/>
    </source>
</evidence>
<keyword evidence="4" id="KW-1185">Reference proteome</keyword>
<dbReference type="EMBL" id="MCIF01000002">
    <property type="protein sequence ID" value="RAQ96126.1"/>
    <property type="molecule type" value="Genomic_DNA"/>
</dbReference>
<dbReference type="Pfam" id="PF00582">
    <property type="entry name" value="Usp"/>
    <property type="match status" value="1"/>
</dbReference>
<dbReference type="PANTHER" id="PTHR46268">
    <property type="entry name" value="STRESS RESPONSE PROTEIN NHAX"/>
    <property type="match status" value="1"/>
</dbReference>
<evidence type="ECO:0000259" key="2">
    <source>
        <dbReference type="Pfam" id="PF00582"/>
    </source>
</evidence>
<feature type="domain" description="UspA" evidence="2">
    <location>
        <begin position="1"/>
        <end position="154"/>
    </location>
</feature>
<dbReference type="InterPro" id="IPR006016">
    <property type="entry name" value="UspA"/>
</dbReference>
<comment type="caution">
    <text evidence="3">The sequence shown here is derived from an EMBL/GenBank/DDBJ whole genome shotgun (WGS) entry which is preliminary data.</text>
</comment>
<dbReference type="AlphaFoldDB" id="A0A328VEL7"/>
<organism evidence="3 4">
    <name type="scientific">Thermogemmatispora tikiterensis</name>
    <dbReference type="NCBI Taxonomy" id="1825093"/>
    <lineage>
        <taxon>Bacteria</taxon>
        <taxon>Bacillati</taxon>
        <taxon>Chloroflexota</taxon>
        <taxon>Ktedonobacteria</taxon>
        <taxon>Thermogemmatisporales</taxon>
        <taxon>Thermogemmatisporaceae</taxon>
        <taxon>Thermogemmatispora</taxon>
    </lineage>
</organism>
<evidence type="ECO:0000313" key="4">
    <source>
        <dbReference type="Proteomes" id="UP000248706"/>
    </source>
</evidence>
<dbReference type="SUPFAM" id="SSF52402">
    <property type="entry name" value="Adenine nucleotide alpha hydrolases-like"/>
    <property type="match status" value="1"/>
</dbReference>
<evidence type="ECO:0000313" key="3">
    <source>
        <dbReference type="EMBL" id="RAQ96126.1"/>
    </source>
</evidence>
<dbReference type="Proteomes" id="UP000248706">
    <property type="component" value="Unassembled WGS sequence"/>
</dbReference>
<dbReference type="CDD" id="cd00293">
    <property type="entry name" value="USP-like"/>
    <property type="match status" value="1"/>
</dbReference>
<sequence length="239" mass="26504">MNRHILLGIDPAISPATRQAITKVRELVEQAPALHVILLTVIPIPYTASPSFGMYVGQIQPLPITTEQRREAEEVLKRARLEFQKYTISSERIEMMIRVGEPAGEIVRAARELGVDLIVVGSRGEGFRHKLRRLLVGSISRRVLALAPCPVMIVMAPRIAQPGDLVAWYRKALTAYLEEQTGALAVFTPQEVATMFLPASKKKAGRKEVAAATLALEHLVNSGRLCRHEVEGQLRYVND</sequence>
<dbReference type="InterPro" id="IPR014729">
    <property type="entry name" value="Rossmann-like_a/b/a_fold"/>
</dbReference>
<gene>
    <name evidence="3" type="ORF">A4R35_11325</name>
</gene>
<comment type="similarity">
    <text evidence="1">Belongs to the universal stress protein A family.</text>
</comment>
<reference evidence="3 4" key="1">
    <citation type="submission" date="2016-08" db="EMBL/GenBank/DDBJ databases">
        <title>Analysis of Carbohydrate Active Enzymes in Thermogemmatispora T81 Reveals Carbohydrate Degradation Ability.</title>
        <authorList>
            <person name="Tomazini A."/>
            <person name="Lal S."/>
            <person name="Stott M."/>
            <person name="Henrissat B."/>
            <person name="Polikarpov I."/>
            <person name="Sparling R."/>
            <person name="Levin D.B."/>
        </authorList>
    </citation>
    <scope>NUCLEOTIDE SEQUENCE [LARGE SCALE GENOMIC DNA]</scope>
    <source>
        <strain evidence="3 4">T81</strain>
    </source>
</reference>
<dbReference type="Gene3D" id="3.40.50.620">
    <property type="entry name" value="HUPs"/>
    <property type="match status" value="1"/>
</dbReference>
<dbReference type="OrthoDB" id="9794782at2"/>
<name>A0A328VEL7_9CHLR</name>